<dbReference type="STRING" id="295069.SAMN05421856_102217"/>
<feature type="domain" description="UspA" evidence="2">
    <location>
        <begin position="7"/>
        <end position="148"/>
    </location>
</feature>
<dbReference type="PANTHER" id="PTHR46268:SF6">
    <property type="entry name" value="UNIVERSAL STRESS PROTEIN UP12"/>
    <property type="match status" value="1"/>
</dbReference>
<keyword evidence="4" id="KW-1185">Reference proteome</keyword>
<proteinExistence type="inferred from homology"/>
<dbReference type="CDD" id="cd00293">
    <property type="entry name" value="USP-like"/>
    <property type="match status" value="1"/>
</dbReference>
<organism evidence="3 4">
    <name type="scientific">Chryseobacterium taichungense</name>
    <dbReference type="NCBI Taxonomy" id="295069"/>
    <lineage>
        <taxon>Bacteria</taxon>
        <taxon>Pseudomonadati</taxon>
        <taxon>Bacteroidota</taxon>
        <taxon>Flavobacteriia</taxon>
        <taxon>Flavobacteriales</taxon>
        <taxon>Weeksellaceae</taxon>
        <taxon>Chryseobacterium group</taxon>
        <taxon>Chryseobacterium</taxon>
    </lineage>
</organism>
<dbReference type="InterPro" id="IPR006015">
    <property type="entry name" value="Universal_stress_UspA"/>
</dbReference>
<dbReference type="EMBL" id="FOBV01000002">
    <property type="protein sequence ID" value="SEM28968.1"/>
    <property type="molecule type" value="Genomic_DNA"/>
</dbReference>
<evidence type="ECO:0000313" key="4">
    <source>
        <dbReference type="Proteomes" id="UP000199450"/>
    </source>
</evidence>
<dbReference type="RefSeq" id="WP_089998835.1">
    <property type="nucleotide sequence ID" value="NZ_FOBV01000002.1"/>
</dbReference>
<dbReference type="OrthoDB" id="9788959at2"/>
<sequence length="302" mass="34412">MEKHTKIKTILVAVDFTEKTDSATTLAAHMARRHNARVILFHNLMNFYIIDRTGRQLVGEDTVSKHYKEAENTLELMREHLQKMYSDITFHKIIGNDHIVNSINKIIDSESVDIVITGTAGKQGLREFILGSSSYQILTGIKCSVLMMPEDSYQYKFEKILVPIRVLEKLDEKLEISKLIAEKNNGFIGLLGISGDEHFRDIRKAFIKIRESLKGDEQEHYASFVVSNDKAVEISKASKDAEFDLIILNYQDEEGWKSFFSENFFKQIINNTSVPLLFFKDGEAINPGPEPTGYDITLPFPG</sequence>
<dbReference type="PANTHER" id="PTHR46268">
    <property type="entry name" value="STRESS RESPONSE PROTEIN NHAX"/>
    <property type="match status" value="1"/>
</dbReference>
<dbReference type="SUPFAM" id="SSF52402">
    <property type="entry name" value="Adenine nucleotide alpha hydrolases-like"/>
    <property type="match status" value="2"/>
</dbReference>
<protein>
    <submittedName>
        <fullName evidence="3">Nucleotide-binding universal stress protein, UspA family</fullName>
    </submittedName>
</protein>
<dbReference type="AlphaFoldDB" id="A0A1H7X756"/>
<dbReference type="Pfam" id="PF00582">
    <property type="entry name" value="Usp"/>
    <property type="match status" value="1"/>
</dbReference>
<reference evidence="4" key="1">
    <citation type="submission" date="2016-10" db="EMBL/GenBank/DDBJ databases">
        <authorList>
            <person name="Varghese N."/>
            <person name="Submissions S."/>
        </authorList>
    </citation>
    <scope>NUCLEOTIDE SEQUENCE [LARGE SCALE GENOMIC DNA]</scope>
    <source>
        <strain evidence="4">DSM 17453</strain>
    </source>
</reference>
<comment type="similarity">
    <text evidence="1">Belongs to the universal stress protein A family.</text>
</comment>
<name>A0A1H7X756_9FLAO</name>
<dbReference type="Gene3D" id="3.40.50.12370">
    <property type="match status" value="1"/>
</dbReference>
<gene>
    <name evidence="3" type="ORF">SAMN05421856_102217</name>
</gene>
<dbReference type="PRINTS" id="PR01438">
    <property type="entry name" value="UNVRSLSTRESS"/>
</dbReference>
<evidence type="ECO:0000313" key="3">
    <source>
        <dbReference type="EMBL" id="SEM28968.1"/>
    </source>
</evidence>
<dbReference type="InterPro" id="IPR006016">
    <property type="entry name" value="UspA"/>
</dbReference>
<evidence type="ECO:0000256" key="1">
    <source>
        <dbReference type="ARBA" id="ARBA00008791"/>
    </source>
</evidence>
<accession>A0A1H7X756</accession>
<dbReference type="Proteomes" id="UP000199450">
    <property type="component" value="Unassembled WGS sequence"/>
</dbReference>
<evidence type="ECO:0000259" key="2">
    <source>
        <dbReference type="Pfam" id="PF00582"/>
    </source>
</evidence>